<evidence type="ECO:0000256" key="1">
    <source>
        <dbReference type="ARBA" id="ARBA00008366"/>
    </source>
</evidence>
<keyword evidence="4 5" id="KW-0560">Oxidoreductase</keyword>
<dbReference type="Gene3D" id="3.40.109.10">
    <property type="entry name" value="NADH Oxidase"/>
    <property type="match status" value="1"/>
</dbReference>
<evidence type="ECO:0000256" key="4">
    <source>
        <dbReference type="ARBA" id="ARBA00023002"/>
    </source>
</evidence>
<dbReference type="Pfam" id="PF00881">
    <property type="entry name" value="Nitroreductase"/>
    <property type="match status" value="1"/>
</dbReference>
<evidence type="ECO:0000256" key="3">
    <source>
        <dbReference type="ARBA" id="ARBA00022643"/>
    </source>
</evidence>
<dbReference type="SUPFAM" id="SSF55469">
    <property type="entry name" value="FMN-dependent nitroreductase-like"/>
    <property type="match status" value="1"/>
</dbReference>
<dbReference type="EMBL" id="DWWS01000066">
    <property type="protein sequence ID" value="HJC25483.1"/>
    <property type="molecule type" value="Genomic_DNA"/>
</dbReference>
<dbReference type="PANTHER" id="PTHR43425">
    <property type="entry name" value="OXYGEN-INSENSITIVE NADPH NITROREDUCTASE"/>
    <property type="match status" value="1"/>
</dbReference>
<evidence type="ECO:0000313" key="8">
    <source>
        <dbReference type="Proteomes" id="UP000823891"/>
    </source>
</evidence>
<evidence type="ECO:0000256" key="2">
    <source>
        <dbReference type="ARBA" id="ARBA00022630"/>
    </source>
</evidence>
<comment type="similarity">
    <text evidence="1 5">Belongs to the flavin oxidoreductase frp family.</text>
</comment>
<dbReference type="GO" id="GO:0016491">
    <property type="term" value="F:oxidoreductase activity"/>
    <property type="evidence" value="ECO:0007669"/>
    <property type="project" value="UniProtKB-UniRule"/>
</dbReference>
<evidence type="ECO:0000313" key="7">
    <source>
        <dbReference type="EMBL" id="HJC25483.1"/>
    </source>
</evidence>
<accession>A0A9D2SRE7</accession>
<keyword evidence="5" id="KW-0521">NADP</keyword>
<feature type="domain" description="Nitroreductase" evidence="6">
    <location>
        <begin position="33"/>
        <end position="186"/>
    </location>
</feature>
<dbReference type="InterPro" id="IPR029479">
    <property type="entry name" value="Nitroreductase"/>
</dbReference>
<gene>
    <name evidence="7" type="ORF">H9761_17605</name>
</gene>
<keyword evidence="3 5" id="KW-0288">FMN</keyword>
<keyword evidence="2 5" id="KW-0285">Flavoprotein</keyword>
<dbReference type="InterPro" id="IPR000415">
    <property type="entry name" value="Nitroreductase-like"/>
</dbReference>
<proteinExistence type="inferred from homology"/>
<protein>
    <submittedName>
        <fullName evidence="7">Nitroreductase family protein</fullName>
    </submittedName>
</protein>
<reference evidence="7" key="2">
    <citation type="submission" date="2021-04" db="EMBL/GenBank/DDBJ databases">
        <authorList>
            <person name="Gilroy R."/>
        </authorList>
    </citation>
    <scope>NUCLEOTIDE SEQUENCE</scope>
    <source>
        <strain evidence="7">USAMLcec2-132</strain>
    </source>
</reference>
<reference evidence="7" key="1">
    <citation type="journal article" date="2021" name="PeerJ">
        <title>Extensive microbial diversity within the chicken gut microbiome revealed by metagenomics and culture.</title>
        <authorList>
            <person name="Gilroy R."/>
            <person name="Ravi A."/>
            <person name="Getino M."/>
            <person name="Pursley I."/>
            <person name="Horton D.L."/>
            <person name="Alikhan N.F."/>
            <person name="Baker D."/>
            <person name="Gharbi K."/>
            <person name="Hall N."/>
            <person name="Watson M."/>
            <person name="Adriaenssens E.M."/>
            <person name="Foster-Nyarko E."/>
            <person name="Jarju S."/>
            <person name="Secka A."/>
            <person name="Antonio M."/>
            <person name="Oren A."/>
            <person name="Chaudhuri R.R."/>
            <person name="La Ragione R."/>
            <person name="Hildebrand F."/>
            <person name="Pallen M.J."/>
        </authorList>
    </citation>
    <scope>NUCLEOTIDE SEQUENCE</scope>
    <source>
        <strain evidence="7">USAMLcec2-132</strain>
    </source>
</reference>
<organism evidence="7 8">
    <name type="scientific">Candidatus Eisenbergiella merdavium</name>
    <dbReference type="NCBI Taxonomy" id="2838551"/>
    <lineage>
        <taxon>Bacteria</taxon>
        <taxon>Bacillati</taxon>
        <taxon>Bacillota</taxon>
        <taxon>Clostridia</taxon>
        <taxon>Lachnospirales</taxon>
        <taxon>Lachnospiraceae</taxon>
        <taxon>Eisenbergiella</taxon>
    </lineage>
</organism>
<dbReference type="Proteomes" id="UP000823891">
    <property type="component" value="Unassembled WGS sequence"/>
</dbReference>
<dbReference type="PANTHER" id="PTHR43425:SF2">
    <property type="entry name" value="OXYGEN-INSENSITIVE NADPH NITROREDUCTASE"/>
    <property type="match status" value="1"/>
</dbReference>
<dbReference type="InterPro" id="IPR016446">
    <property type="entry name" value="Flavin_OxRdtase_Frp"/>
</dbReference>
<dbReference type="AlphaFoldDB" id="A0A9D2SRE7"/>
<comment type="caution">
    <text evidence="7">The sequence shown here is derived from an EMBL/GenBank/DDBJ whole genome shotgun (WGS) entry which is preliminary data.</text>
</comment>
<name>A0A9D2SRE7_9FIRM</name>
<evidence type="ECO:0000259" key="6">
    <source>
        <dbReference type="Pfam" id="PF00881"/>
    </source>
</evidence>
<dbReference type="PIRSF" id="PIRSF005426">
    <property type="entry name" value="Frp"/>
    <property type="match status" value="1"/>
</dbReference>
<sequence>MRGRGPEGVRRRKGRDEKGEIGLESRETIRLLQSRKSMRVFENRAVPETVKQEILSASVRAASAGNMALYTIIDVTDEELKRKLSVTCDDQPFIAKAPLVLIYCADYRRWYRTFEEVVDEVRHPSWGDFMLAATDAVIAAQTAATAADALGLGTCYIGDILERYEEHRRLLSLPDYVAPVAMLVGGYPTKQQIEREQTPRFCVEDLVHENGYDLEKSDRMPDMLRERDGWAENYEQHVRAFCERKYNSAFSVEMSRSVKAMLDAWINGETAEKASGEKEGSGK</sequence>
<evidence type="ECO:0000256" key="5">
    <source>
        <dbReference type="PIRNR" id="PIRNR005426"/>
    </source>
</evidence>